<accession>A0AB39SF71</accession>
<dbReference type="EMBL" id="CP163440">
    <property type="protein sequence ID" value="XDQ66732.1"/>
    <property type="molecule type" value="Genomic_DNA"/>
</dbReference>
<dbReference type="AlphaFoldDB" id="A0AB39SF71"/>
<proteinExistence type="predicted"/>
<protein>
    <submittedName>
        <fullName evidence="1">Uncharacterized protein</fullName>
    </submittedName>
</protein>
<name>A0AB39SF71_9ACTN</name>
<reference evidence="1" key="1">
    <citation type="submission" date="2024-07" db="EMBL/GenBank/DDBJ databases">
        <authorList>
            <person name="Yu S.T."/>
        </authorList>
    </citation>
    <scope>NUCLEOTIDE SEQUENCE</scope>
    <source>
        <strain evidence="1">R35</strain>
    </source>
</reference>
<organism evidence="1">
    <name type="scientific">Streptomyces sp. R35</name>
    <dbReference type="NCBI Taxonomy" id="3238630"/>
    <lineage>
        <taxon>Bacteria</taxon>
        <taxon>Bacillati</taxon>
        <taxon>Actinomycetota</taxon>
        <taxon>Actinomycetes</taxon>
        <taxon>Kitasatosporales</taxon>
        <taxon>Streptomycetaceae</taxon>
        <taxon>Streptomyces</taxon>
    </lineage>
</organism>
<sequence length="47" mass="5001">MSTPRTTSPHAGGPVLVEEVLRCLVVMLVRLPRGDVLGGRHLPGRAV</sequence>
<dbReference type="RefSeq" id="WP_369263716.1">
    <property type="nucleotide sequence ID" value="NZ_CP163440.1"/>
</dbReference>
<gene>
    <name evidence="1" type="ORF">AB5J50_41110</name>
</gene>
<evidence type="ECO:0000313" key="1">
    <source>
        <dbReference type="EMBL" id="XDQ66732.1"/>
    </source>
</evidence>